<gene>
    <name evidence="1" type="ORF">FYJ58_01410</name>
</gene>
<dbReference type="EMBL" id="VUMT01000001">
    <property type="protein sequence ID" value="MSS62552.1"/>
    <property type="molecule type" value="Genomic_DNA"/>
</dbReference>
<evidence type="ECO:0000313" key="1">
    <source>
        <dbReference type="EMBL" id="MSS62552.1"/>
    </source>
</evidence>
<proteinExistence type="predicted"/>
<comment type="caution">
    <text evidence="1">The sequence shown here is derived from an EMBL/GenBank/DDBJ whole genome shotgun (WGS) entry which is preliminary data.</text>
</comment>
<name>A0A6L5XV14_9FIRM</name>
<dbReference type="RefSeq" id="WP_154516144.1">
    <property type="nucleotide sequence ID" value="NZ_VUMT01000001.1"/>
</dbReference>
<organism evidence="1 2">
    <name type="scientific">Velocimicrobium porci</name>
    <dbReference type="NCBI Taxonomy" id="2606634"/>
    <lineage>
        <taxon>Bacteria</taxon>
        <taxon>Bacillati</taxon>
        <taxon>Bacillota</taxon>
        <taxon>Clostridia</taxon>
        <taxon>Lachnospirales</taxon>
        <taxon>Lachnospiraceae</taxon>
        <taxon>Velocimicrobium</taxon>
    </lineage>
</organism>
<keyword evidence="2" id="KW-1185">Reference proteome</keyword>
<reference evidence="1 2" key="1">
    <citation type="submission" date="2019-08" db="EMBL/GenBank/DDBJ databases">
        <title>In-depth cultivation of the pig gut microbiome towards novel bacterial diversity and tailored functional studies.</title>
        <authorList>
            <person name="Wylensek D."/>
            <person name="Hitch T.C.A."/>
            <person name="Clavel T."/>
        </authorList>
    </citation>
    <scope>NUCLEOTIDE SEQUENCE [LARGE SCALE GENOMIC DNA]</scope>
    <source>
        <strain evidence="1 2">WCA-693-APC-MOT-I</strain>
    </source>
</reference>
<sequence length="294" mass="33856">MGIFSGLENFGLGKLKNTKLYEEEKGKEQEGKEKKAAVKHEVTEAELLFEKTYSCPVCYKEFKTKVMRTGKVKLLSADTDLRPKYQNVDSLKYEAIVCPHCGYAALNRFFEHIVSVQAKFIREQISSNFKGLEYKGDIYTYDDAIARYKLALLNTVVKKGKTSERAYTCLKLAWVIRGKAENLPKDTENYDAIIKELKEEEDELIKNAYEGFSSAFMKESFPICGMDELTLTYLIADLARRSKEFEAANRWVSQVITSRAANERIKNKAREIKELIKEDMECFERAEAKEDETK</sequence>
<dbReference type="AlphaFoldDB" id="A0A6L5XV14"/>
<evidence type="ECO:0000313" key="2">
    <source>
        <dbReference type="Proteomes" id="UP000482209"/>
    </source>
</evidence>
<dbReference type="InterPro" id="IPR018708">
    <property type="entry name" value="DUF2225"/>
</dbReference>
<dbReference type="Pfam" id="PF09986">
    <property type="entry name" value="DUF2225"/>
    <property type="match status" value="1"/>
</dbReference>
<protein>
    <submittedName>
        <fullName evidence="1">DUF2225 domain-containing protein</fullName>
    </submittedName>
</protein>
<accession>A0A6L5XV14</accession>
<dbReference type="Proteomes" id="UP000482209">
    <property type="component" value="Unassembled WGS sequence"/>
</dbReference>